<evidence type="ECO:0000259" key="2">
    <source>
        <dbReference type="Pfam" id="PF01345"/>
    </source>
</evidence>
<feature type="domain" description="DUF11" evidence="2">
    <location>
        <begin position="974"/>
        <end position="1087"/>
    </location>
</feature>
<dbReference type="SUPFAM" id="SSF49899">
    <property type="entry name" value="Concanavalin A-like lectins/glucanases"/>
    <property type="match status" value="1"/>
</dbReference>
<dbReference type="PANTHER" id="PTHR34819">
    <property type="entry name" value="LARGE CYSTEINE-RICH PERIPLASMIC PROTEIN OMCB"/>
    <property type="match status" value="1"/>
</dbReference>
<evidence type="ECO:0000313" key="4">
    <source>
        <dbReference type="EMBL" id="MBD2766474.1"/>
    </source>
</evidence>
<feature type="domain" description="DUF11" evidence="2">
    <location>
        <begin position="1338"/>
        <end position="1455"/>
    </location>
</feature>
<dbReference type="GO" id="GO:0004553">
    <property type="term" value="F:hydrolase activity, hydrolyzing O-glycosyl compounds"/>
    <property type="evidence" value="ECO:0007669"/>
    <property type="project" value="UniProtKB-ARBA"/>
</dbReference>
<feature type="domain" description="DUF11" evidence="2">
    <location>
        <begin position="611"/>
        <end position="724"/>
    </location>
</feature>
<feature type="region of interest" description="Disordered" evidence="1">
    <location>
        <begin position="945"/>
        <end position="967"/>
    </location>
</feature>
<dbReference type="GO" id="GO:0005975">
    <property type="term" value="P:carbohydrate metabolic process"/>
    <property type="evidence" value="ECO:0007669"/>
    <property type="project" value="UniProtKB-ARBA"/>
</dbReference>
<feature type="domain" description="DUF11" evidence="2">
    <location>
        <begin position="736"/>
        <end position="845"/>
    </location>
</feature>
<dbReference type="InterPro" id="IPR001434">
    <property type="entry name" value="OmcB-like_DUF11"/>
</dbReference>
<feature type="domain" description="Secretion system C-terminal sorting" evidence="3">
    <location>
        <begin position="1571"/>
        <end position="1635"/>
    </location>
</feature>
<feature type="region of interest" description="Disordered" evidence="1">
    <location>
        <begin position="703"/>
        <end position="725"/>
    </location>
</feature>
<dbReference type="Proteomes" id="UP000612233">
    <property type="component" value="Unassembled WGS sequence"/>
</dbReference>
<evidence type="ECO:0000259" key="3">
    <source>
        <dbReference type="Pfam" id="PF18962"/>
    </source>
</evidence>
<dbReference type="NCBIfam" id="TIGR04183">
    <property type="entry name" value="Por_Secre_tail"/>
    <property type="match status" value="1"/>
</dbReference>
<name>A0A927BA92_9BACT</name>
<feature type="region of interest" description="Disordered" evidence="1">
    <location>
        <begin position="824"/>
        <end position="844"/>
    </location>
</feature>
<feature type="domain" description="DUF11" evidence="2">
    <location>
        <begin position="490"/>
        <end position="603"/>
    </location>
</feature>
<dbReference type="PANTHER" id="PTHR34819:SF3">
    <property type="entry name" value="CELL SURFACE PROTEIN"/>
    <property type="match status" value="1"/>
</dbReference>
<gene>
    <name evidence="4" type="ORF">IC235_01045</name>
</gene>
<dbReference type="EMBL" id="JACXAD010000001">
    <property type="protein sequence ID" value="MBD2766474.1"/>
    <property type="molecule type" value="Genomic_DNA"/>
</dbReference>
<evidence type="ECO:0000256" key="1">
    <source>
        <dbReference type="SAM" id="MobiDB-lite"/>
    </source>
</evidence>
<feature type="domain" description="DUF11" evidence="2">
    <location>
        <begin position="1095"/>
        <end position="1208"/>
    </location>
</feature>
<protein>
    <submittedName>
        <fullName evidence="4">T9SS type A sorting domain-containing protein</fullName>
    </submittedName>
</protein>
<feature type="region of interest" description="Disordered" evidence="1">
    <location>
        <begin position="1067"/>
        <end position="1086"/>
    </location>
</feature>
<comment type="caution">
    <text evidence="4">The sequence shown here is derived from an EMBL/GenBank/DDBJ whole genome shotgun (WGS) entry which is preliminary data.</text>
</comment>
<reference evidence="4" key="1">
    <citation type="submission" date="2020-09" db="EMBL/GenBank/DDBJ databases">
        <authorList>
            <person name="Kim M.K."/>
        </authorList>
    </citation>
    <scope>NUCLEOTIDE SEQUENCE</scope>
    <source>
        <strain evidence="4">BT664</strain>
    </source>
</reference>
<dbReference type="RefSeq" id="WP_191003298.1">
    <property type="nucleotide sequence ID" value="NZ_JACXAD010000001.1"/>
</dbReference>
<dbReference type="NCBIfam" id="TIGR01451">
    <property type="entry name" value="B_ant_repeat"/>
    <property type="match status" value="7"/>
</dbReference>
<sequence length="1645" mass="165555">MAFRNTTAPGFTLGGSAQLTAGAGIDPDGAGYLRLTRALNNQMGYAFDNTQLPTGQGFRVTFDFFAYGGTGADGFSFFLFDGNMPIGNFSAGANGGSLGYAQKVGTAGNDDPGLTGGYIGVGIDPWGNFSNPVEGRVGGVQSNLFPVRRSPQSVAVRGRAVDSYPYLAGTGPNPLPFNLNVPTARAQQGSGDFRRAIIDLVPKGSSYELTVRIQHGTQVTTVIDKQQLPLPPSTLRIGYAATTGDNTNIHEIRDLTAILAPIANNDQATTPANQSVTLNALANDVFPGSNFLSNSVDLDPSTPGVQTSYSPSNGAGTFSVTPAGLVTFTPNVSWGIGTVSIPYTVKNQANIESVPATILVNVTAAQFADLTTTLSSNPTSAIPGSTVVYTLTTRNNSATAATNVSSSVTLPAGVNPSTVSVTGGSYNAGTRTATFNTVASLAGNSNLTNTLSFTMPGTSVTATGTTSASNESNTGNNGSSVTTTALQSADLTTTLTSNPTSALPGTNIIYTLTTTNNGPTAATNVAPSVTLPANVVGAVSVPGGTYNATTRVATFSTVGSLASGANVTNTLSFTMPTTSVTASGTVTSSTSDPNSGNNGSTVTTTALQSADLTTTLSSNPTSALPGASITYTLTTTNNGPTAATSVAPSVTLPANVVGAVSVPGGSYNATTRVATFNTVGSLASGSNVANTLSFTMPATSVTATGTATSSTSDPNPGNNGSSVTTTAIPMADLTTALNSSPTSALPGTNILYTFTTTNNGPMAAINVVPSVTLPANVVGAVTVPGGTYNATTRVATFSTVGSLASGSTWTNVLSFVMPTTSVTASGTATSSTSDPNPGNNSSTVTTTALQSADLRTALVSNPTSALPGASIIYTLTTTNDGPTAATNVVPSVTLPANVVGAVSVPGGTYNATTRVATFSTVGSLASGSNVTNTLSFTMPTTSVTASGTVTSSTSDPNTSNNGSSVTTTAIPTADLTTTLSSNPTSALIGSTVTYTLITRNNSGNAATNVSSSVTLPAGVNPSTVSVTGGSYNAGTRTATFNTVASLAGNSNLTNTLSFTMPGTSVTATGTTSASNEIDTSNNGSSVTTGVLPTADLTTTLSSNPTSALMGSTVVYTLTTRNNSGSAATNVSSSVTLPTSVSAATVSVTGGSYNATTRTATFNTVASLASGSNLTNTLSFTMPGTAVTATGTTSATNEVNTSNNGSSVTTAALPTADLTTTLSSNPTSALPGSTITYTLTTRNNSGSAATSVSSSVTLPASVNPATISVTGGSYNATTRTATFNTVASLASGSNLTNTLSFTMPATSVAATGTTSATNEVNTSNNGSATSTAVEANADLQTTLTGPATAPANTSVTYTLITQNNGPDPAINVRPTVTLPESAISVSVPPGATYNSTTHVVTLAPIGNLSYPGTDTKAISFTMLNPPGTGAGTPVTSNGYVTANTPDLNMSNNTSSAVTVVQKPLPVELARFEAVAVKNDAVLTWTTAAEVNNDRFEVERSFDGRSFERVGTQRGQGSSFRPTDYRFTDVGASRLGYPLVYYRLRQFDIDGKDTRGPVQAVMFTSVTKASGELYPNPTSGQAMLDLKQLPTGTYQVRLFDLTGREVGRYTLASGAEHALNVQSLPQGNYVVRVVGDKVSLVLPLVRN</sequence>
<dbReference type="Pfam" id="PF01345">
    <property type="entry name" value="DUF11"/>
    <property type="match status" value="9"/>
</dbReference>
<feature type="region of interest" description="Disordered" evidence="1">
    <location>
        <begin position="462"/>
        <end position="482"/>
    </location>
</feature>
<accession>A0A927BA92</accession>
<feature type="compositionally biased region" description="Low complexity" evidence="1">
    <location>
        <begin position="824"/>
        <end position="833"/>
    </location>
</feature>
<feature type="domain" description="DUF11" evidence="2">
    <location>
        <begin position="369"/>
        <end position="482"/>
    </location>
</feature>
<dbReference type="Pfam" id="PF18962">
    <property type="entry name" value="Por_Secre_tail"/>
    <property type="match status" value="1"/>
</dbReference>
<feature type="compositionally biased region" description="Polar residues" evidence="1">
    <location>
        <begin position="834"/>
        <end position="844"/>
    </location>
</feature>
<dbReference type="InterPro" id="IPR047589">
    <property type="entry name" value="DUF11_rpt"/>
</dbReference>
<evidence type="ECO:0000313" key="5">
    <source>
        <dbReference type="Proteomes" id="UP000612233"/>
    </source>
</evidence>
<proteinExistence type="predicted"/>
<feature type="domain" description="DUF11" evidence="2">
    <location>
        <begin position="1216"/>
        <end position="1328"/>
    </location>
</feature>
<feature type="domain" description="DUF11" evidence="2">
    <location>
        <begin position="859"/>
        <end position="966"/>
    </location>
</feature>
<feature type="region of interest" description="Disordered" evidence="1">
    <location>
        <begin position="582"/>
        <end position="602"/>
    </location>
</feature>
<feature type="compositionally biased region" description="Polar residues" evidence="1">
    <location>
        <begin position="1075"/>
        <end position="1086"/>
    </location>
</feature>
<dbReference type="InterPro" id="IPR013320">
    <property type="entry name" value="ConA-like_dom_sf"/>
</dbReference>
<keyword evidence="5" id="KW-1185">Reference proteome</keyword>
<dbReference type="InterPro" id="IPR051172">
    <property type="entry name" value="Chlamydia_OmcB"/>
</dbReference>
<organism evidence="4 5">
    <name type="scientific">Hymenobacter montanus</name>
    <dbReference type="NCBI Taxonomy" id="2771359"/>
    <lineage>
        <taxon>Bacteria</taxon>
        <taxon>Pseudomonadati</taxon>
        <taxon>Bacteroidota</taxon>
        <taxon>Cytophagia</taxon>
        <taxon>Cytophagales</taxon>
        <taxon>Hymenobacteraceae</taxon>
        <taxon>Hymenobacter</taxon>
    </lineage>
</organism>
<feature type="compositionally biased region" description="Polar residues" evidence="1">
    <location>
        <begin position="713"/>
        <end position="725"/>
    </location>
</feature>
<feature type="compositionally biased region" description="Low complexity" evidence="1">
    <location>
        <begin position="703"/>
        <end position="712"/>
    </location>
</feature>
<dbReference type="InterPro" id="IPR026444">
    <property type="entry name" value="Secre_tail"/>
</dbReference>